<dbReference type="EMBL" id="JARKIB010000230">
    <property type="protein sequence ID" value="KAJ7721397.1"/>
    <property type="molecule type" value="Genomic_DNA"/>
</dbReference>
<evidence type="ECO:0000313" key="2">
    <source>
        <dbReference type="Proteomes" id="UP001215598"/>
    </source>
</evidence>
<reference evidence="1" key="1">
    <citation type="submission" date="2023-03" db="EMBL/GenBank/DDBJ databases">
        <title>Massive genome expansion in bonnet fungi (Mycena s.s.) driven by repeated elements and novel gene families across ecological guilds.</title>
        <authorList>
            <consortium name="Lawrence Berkeley National Laboratory"/>
            <person name="Harder C.B."/>
            <person name="Miyauchi S."/>
            <person name="Viragh M."/>
            <person name="Kuo A."/>
            <person name="Thoen E."/>
            <person name="Andreopoulos B."/>
            <person name="Lu D."/>
            <person name="Skrede I."/>
            <person name="Drula E."/>
            <person name="Henrissat B."/>
            <person name="Morin E."/>
            <person name="Kohler A."/>
            <person name="Barry K."/>
            <person name="LaButti K."/>
            <person name="Morin E."/>
            <person name="Salamov A."/>
            <person name="Lipzen A."/>
            <person name="Mereny Z."/>
            <person name="Hegedus B."/>
            <person name="Baldrian P."/>
            <person name="Stursova M."/>
            <person name="Weitz H."/>
            <person name="Taylor A."/>
            <person name="Grigoriev I.V."/>
            <person name="Nagy L.G."/>
            <person name="Martin F."/>
            <person name="Kauserud H."/>
        </authorList>
    </citation>
    <scope>NUCLEOTIDE SEQUENCE</scope>
    <source>
        <strain evidence="1">CBHHK182m</strain>
    </source>
</reference>
<name>A0AAD7HJE9_9AGAR</name>
<gene>
    <name evidence="1" type="ORF">B0H16DRAFT_1335362</name>
</gene>
<comment type="caution">
    <text evidence="1">The sequence shown here is derived from an EMBL/GenBank/DDBJ whole genome shotgun (WGS) entry which is preliminary data.</text>
</comment>
<dbReference type="AlphaFoldDB" id="A0AAD7HJE9"/>
<proteinExistence type="predicted"/>
<evidence type="ECO:0000313" key="1">
    <source>
        <dbReference type="EMBL" id="KAJ7721397.1"/>
    </source>
</evidence>
<accession>A0AAD7HJE9</accession>
<dbReference type="Proteomes" id="UP001215598">
    <property type="component" value="Unassembled WGS sequence"/>
</dbReference>
<keyword evidence="2" id="KW-1185">Reference proteome</keyword>
<organism evidence="1 2">
    <name type="scientific">Mycena metata</name>
    <dbReference type="NCBI Taxonomy" id="1033252"/>
    <lineage>
        <taxon>Eukaryota</taxon>
        <taxon>Fungi</taxon>
        <taxon>Dikarya</taxon>
        <taxon>Basidiomycota</taxon>
        <taxon>Agaricomycotina</taxon>
        <taxon>Agaricomycetes</taxon>
        <taxon>Agaricomycetidae</taxon>
        <taxon>Agaricales</taxon>
        <taxon>Marasmiineae</taxon>
        <taxon>Mycenaceae</taxon>
        <taxon>Mycena</taxon>
    </lineage>
</organism>
<sequence>LSDPQTILRVPCQKTHIPDDASRHRIASYFAGLVGKGVREVQKRLPQVMVRWGKVRVIDGDSISSSWVDQRRSEEGRCTSFFETEVKDKGHSGAWVPRIFYGELDEILVCKLPGDRKFWRHFAGQVRLLADITPYRTGSRDAALEIVAHHQPTAPVIVDIQSVTAVVGRLQTRGTWHLLDRTGGMVRPEFVPSDELEVEEEMGDVY</sequence>
<protein>
    <submittedName>
        <fullName evidence="1">Uncharacterized protein</fullName>
    </submittedName>
</protein>
<feature type="non-terminal residue" evidence="1">
    <location>
        <position position="206"/>
    </location>
</feature>